<gene>
    <name evidence="3" type="ORF">N7452_009909</name>
</gene>
<evidence type="ECO:0000256" key="1">
    <source>
        <dbReference type="SAM" id="Coils"/>
    </source>
</evidence>
<feature type="coiled-coil region" evidence="1">
    <location>
        <begin position="422"/>
        <end position="452"/>
    </location>
</feature>
<feature type="compositionally biased region" description="Low complexity" evidence="2">
    <location>
        <begin position="501"/>
        <end position="527"/>
    </location>
</feature>
<reference evidence="3" key="2">
    <citation type="journal article" date="2023" name="IMA Fungus">
        <title>Comparative genomic study of the Penicillium genus elucidates a diverse pangenome and 15 lateral gene transfer events.</title>
        <authorList>
            <person name="Petersen C."/>
            <person name="Sorensen T."/>
            <person name="Nielsen M.R."/>
            <person name="Sondergaard T.E."/>
            <person name="Sorensen J.L."/>
            <person name="Fitzpatrick D.A."/>
            <person name="Frisvad J.C."/>
            <person name="Nielsen K.L."/>
        </authorList>
    </citation>
    <scope>NUCLEOTIDE SEQUENCE</scope>
    <source>
        <strain evidence="3">IBT 35673</strain>
    </source>
</reference>
<feature type="coiled-coil region" evidence="1">
    <location>
        <begin position="142"/>
        <end position="169"/>
    </location>
</feature>
<feature type="region of interest" description="Disordered" evidence="2">
    <location>
        <begin position="12"/>
        <end position="52"/>
    </location>
</feature>
<feature type="region of interest" description="Disordered" evidence="2">
    <location>
        <begin position="80"/>
        <end position="134"/>
    </location>
</feature>
<comment type="caution">
    <text evidence="3">The sequence shown here is derived from an EMBL/GenBank/DDBJ whole genome shotgun (WGS) entry which is preliminary data.</text>
</comment>
<dbReference type="Proteomes" id="UP001147695">
    <property type="component" value="Unassembled WGS sequence"/>
</dbReference>
<proteinExistence type="predicted"/>
<feature type="compositionally biased region" description="Low complexity" evidence="2">
    <location>
        <begin position="101"/>
        <end position="111"/>
    </location>
</feature>
<accession>A0A9W9Q9E0</accession>
<feature type="compositionally biased region" description="Low complexity" evidence="2">
    <location>
        <begin position="631"/>
        <end position="642"/>
    </location>
</feature>
<feature type="compositionally biased region" description="Low complexity" evidence="2">
    <location>
        <begin position="124"/>
        <end position="134"/>
    </location>
</feature>
<protein>
    <submittedName>
        <fullName evidence="3">Uncharacterized protein</fullName>
    </submittedName>
</protein>
<feature type="region of interest" description="Disordered" evidence="2">
    <location>
        <begin position="730"/>
        <end position="755"/>
    </location>
</feature>
<evidence type="ECO:0000256" key="2">
    <source>
        <dbReference type="SAM" id="MobiDB-lite"/>
    </source>
</evidence>
<evidence type="ECO:0000313" key="3">
    <source>
        <dbReference type="EMBL" id="KAJ5329519.1"/>
    </source>
</evidence>
<organism evidence="3 4">
    <name type="scientific">Penicillium brevicompactum</name>
    <dbReference type="NCBI Taxonomy" id="5074"/>
    <lineage>
        <taxon>Eukaryota</taxon>
        <taxon>Fungi</taxon>
        <taxon>Dikarya</taxon>
        <taxon>Ascomycota</taxon>
        <taxon>Pezizomycotina</taxon>
        <taxon>Eurotiomycetes</taxon>
        <taxon>Eurotiomycetidae</taxon>
        <taxon>Eurotiales</taxon>
        <taxon>Aspergillaceae</taxon>
        <taxon>Penicillium</taxon>
    </lineage>
</organism>
<evidence type="ECO:0000313" key="4">
    <source>
        <dbReference type="Proteomes" id="UP001147695"/>
    </source>
</evidence>
<keyword evidence="1" id="KW-0175">Coiled coil</keyword>
<feature type="compositionally biased region" description="Polar residues" evidence="2">
    <location>
        <begin position="737"/>
        <end position="746"/>
    </location>
</feature>
<feature type="compositionally biased region" description="Polar residues" evidence="2">
    <location>
        <begin position="18"/>
        <end position="30"/>
    </location>
</feature>
<feature type="compositionally biased region" description="Pro residues" evidence="2">
    <location>
        <begin position="112"/>
        <end position="123"/>
    </location>
</feature>
<feature type="region of interest" description="Disordered" evidence="2">
    <location>
        <begin position="476"/>
        <end position="647"/>
    </location>
</feature>
<name>A0A9W9Q9E0_PENBR</name>
<dbReference type="EMBL" id="JAPZBQ010000005">
    <property type="protein sequence ID" value="KAJ5329519.1"/>
    <property type="molecule type" value="Genomic_DNA"/>
</dbReference>
<dbReference type="AlphaFoldDB" id="A0A9W9Q9E0"/>
<reference evidence="3" key="1">
    <citation type="submission" date="2022-12" db="EMBL/GenBank/DDBJ databases">
        <authorList>
            <person name="Petersen C."/>
        </authorList>
    </citation>
    <scope>NUCLEOTIDE SEQUENCE</scope>
    <source>
        <strain evidence="3">IBT 35673</strain>
    </source>
</reference>
<sequence length="755" mass="82008">MIINTDIGVCIDPKKAQPSPTENVGSSGSDETIEPGQAASAPSVLRVGSVSGPNLKSRREAALRLLGKRAPALVIRCRGPHHHGVRVPSGLRRMTLPPRTPKVSPTKISPTKPSPSPVSPPVSPSVSPLVSPSKTKMADERISALEAKCEALSDLVKKLSMDVARLEKLPIEVARLEKLPAEVARIEKMNTIMHEQIDVRTKWTDDQFEEQGKKDDRIIKTFNDSLDSMDLRYNESFDSMSQCFSEMYENTVKSIGESFENVTRSHNARYDHMTESFNEIIENTVHNFNERIDISAVTQNARADGLTEVLNKRISHMSQEQIMRTEHMMKTFNTRIDTVARDSSANIANISHLSLELNDCLNQGVGIARDSKNACIASKKLKEDMETIRSRLNATVTSQGDLNSKLNLCLPRIWDGKGQSFAEAERRQLALLEEALEELQKEQAAQKKLILRLKIGLTMAFPEHPLSLTRVAQEDEMAPGVTSPGVPPFIHPPNSAQENIAPGAPASPASPNAPSARSTPTTPTTPTLSKQKSIHNFSLKRSAGKPNVDPVSPQSPPRTTSASKLIKEANERSMASDEPSKRWNFGFRNRRDAEPSSPKSPLAVSPRHPKQGDDTAEHAPGISMGATHAGTSSVPTSPTDPTAGYPMSMIHPAFRSTSSTGAQSASAALRDNTNVQGHSEATSPILAEGQYPGSMLQPAFRSSSAETVIHIPSMGQWDDDTIETIREVISLPGSGDPSPTESSVVGGSSLPHRED</sequence>
<feature type="compositionally biased region" description="Basic and acidic residues" evidence="2">
    <location>
        <begin position="565"/>
        <end position="581"/>
    </location>
</feature>